<comment type="caution">
    <text evidence="11">The sequence shown here is derived from an EMBL/GenBank/DDBJ whole genome shotgun (WGS) entry which is preliminary data.</text>
</comment>
<dbReference type="PANTHER" id="PTHR12084">
    <property type="entry name" value="NUCLEAR PORE GLYCOPROTEIN P62-RELATED"/>
    <property type="match status" value="1"/>
</dbReference>
<keyword evidence="7" id="KW-0906">Nuclear pore complex</keyword>
<feature type="coiled-coil region" evidence="9">
    <location>
        <begin position="229"/>
        <end position="256"/>
    </location>
</feature>
<name>A0ABD2P4F5_9CUCU</name>
<dbReference type="GO" id="GO:0051028">
    <property type="term" value="P:mRNA transport"/>
    <property type="evidence" value="ECO:0007669"/>
    <property type="project" value="UniProtKB-KW"/>
</dbReference>
<evidence type="ECO:0000259" key="10">
    <source>
        <dbReference type="Pfam" id="PF05064"/>
    </source>
</evidence>
<keyword evidence="12" id="KW-1185">Reference proteome</keyword>
<evidence type="ECO:0000256" key="3">
    <source>
        <dbReference type="ARBA" id="ARBA00022448"/>
    </source>
</evidence>
<dbReference type="InterPro" id="IPR007758">
    <property type="entry name" value="Nucleoporin_NSP1_C"/>
</dbReference>
<keyword evidence="3" id="KW-0813">Transport</keyword>
<evidence type="ECO:0000256" key="6">
    <source>
        <dbReference type="ARBA" id="ARBA00023010"/>
    </source>
</evidence>
<keyword evidence="6" id="KW-0811">Translocation</keyword>
<keyword evidence="8" id="KW-0539">Nucleus</keyword>
<evidence type="ECO:0000256" key="7">
    <source>
        <dbReference type="ARBA" id="ARBA00023132"/>
    </source>
</evidence>
<evidence type="ECO:0000256" key="2">
    <source>
        <dbReference type="ARBA" id="ARBA00005911"/>
    </source>
</evidence>
<evidence type="ECO:0000256" key="1">
    <source>
        <dbReference type="ARBA" id="ARBA00004567"/>
    </source>
</evidence>
<dbReference type="GO" id="GO:0005643">
    <property type="term" value="C:nuclear pore"/>
    <property type="evidence" value="ECO:0007669"/>
    <property type="project" value="UniProtKB-SubCell"/>
</dbReference>
<dbReference type="InterPro" id="IPR026010">
    <property type="entry name" value="NSP1/NUP62"/>
</dbReference>
<evidence type="ECO:0000313" key="11">
    <source>
        <dbReference type="EMBL" id="KAL3285612.1"/>
    </source>
</evidence>
<dbReference type="FunFam" id="1.20.5.170:FF:000040">
    <property type="entry name" value="Nuclear pore glycoprotein p62"/>
    <property type="match status" value="1"/>
</dbReference>
<gene>
    <name evidence="11" type="ORF">HHI36_000141</name>
</gene>
<feature type="domain" description="Nucleoporin NSP1-like C-terminal" evidence="10">
    <location>
        <begin position="170"/>
        <end position="270"/>
    </location>
</feature>
<dbReference type="GO" id="GO:0015031">
    <property type="term" value="P:protein transport"/>
    <property type="evidence" value="ECO:0007669"/>
    <property type="project" value="UniProtKB-KW"/>
</dbReference>
<dbReference type="Pfam" id="PF05064">
    <property type="entry name" value="Nsp1_C"/>
    <property type="match status" value="1"/>
</dbReference>
<comment type="similarity">
    <text evidence="2">Belongs to the nucleoporin NSP1/NUP62 family.</text>
</comment>
<evidence type="ECO:0000313" key="12">
    <source>
        <dbReference type="Proteomes" id="UP001516400"/>
    </source>
</evidence>
<dbReference type="EMBL" id="JABFTP020000185">
    <property type="protein sequence ID" value="KAL3285612.1"/>
    <property type="molecule type" value="Genomic_DNA"/>
</dbReference>
<keyword evidence="5" id="KW-0653">Protein transport</keyword>
<dbReference type="Proteomes" id="UP001516400">
    <property type="component" value="Unassembled WGS sequence"/>
</dbReference>
<evidence type="ECO:0000256" key="4">
    <source>
        <dbReference type="ARBA" id="ARBA00022816"/>
    </source>
</evidence>
<dbReference type="PANTHER" id="PTHR12084:SF0">
    <property type="entry name" value="NUCLEAR PORE GLYCOPROTEIN P62"/>
    <property type="match status" value="1"/>
</dbReference>
<reference evidence="11 12" key="1">
    <citation type="journal article" date="2021" name="BMC Biol.">
        <title>Horizontally acquired antibacterial genes associated with adaptive radiation of ladybird beetles.</title>
        <authorList>
            <person name="Li H.S."/>
            <person name="Tang X.F."/>
            <person name="Huang Y.H."/>
            <person name="Xu Z.Y."/>
            <person name="Chen M.L."/>
            <person name="Du X.Y."/>
            <person name="Qiu B.Y."/>
            <person name="Chen P.T."/>
            <person name="Zhang W."/>
            <person name="Slipinski A."/>
            <person name="Escalona H.E."/>
            <person name="Waterhouse R.M."/>
            <person name="Zwick A."/>
            <person name="Pang H."/>
        </authorList>
    </citation>
    <scope>NUCLEOTIDE SEQUENCE [LARGE SCALE GENOMIC DNA]</scope>
    <source>
        <strain evidence="11">SYSU2018</strain>
    </source>
</reference>
<keyword evidence="9" id="KW-0175">Coiled coil</keyword>
<protein>
    <recommendedName>
        <fullName evidence="10">Nucleoporin NSP1-like C-terminal domain-containing protein</fullName>
    </recommendedName>
</protein>
<dbReference type="AlphaFoldDB" id="A0ABD2P4F5"/>
<dbReference type="Gene3D" id="1.20.5.170">
    <property type="match status" value="1"/>
</dbReference>
<organism evidence="11 12">
    <name type="scientific">Cryptolaemus montrouzieri</name>
    <dbReference type="NCBI Taxonomy" id="559131"/>
    <lineage>
        <taxon>Eukaryota</taxon>
        <taxon>Metazoa</taxon>
        <taxon>Ecdysozoa</taxon>
        <taxon>Arthropoda</taxon>
        <taxon>Hexapoda</taxon>
        <taxon>Insecta</taxon>
        <taxon>Pterygota</taxon>
        <taxon>Neoptera</taxon>
        <taxon>Endopterygota</taxon>
        <taxon>Coleoptera</taxon>
        <taxon>Polyphaga</taxon>
        <taxon>Cucujiformia</taxon>
        <taxon>Coccinelloidea</taxon>
        <taxon>Coccinellidae</taxon>
        <taxon>Scymninae</taxon>
        <taxon>Scymnini</taxon>
        <taxon>Cryptolaemus</taxon>
    </lineage>
</organism>
<keyword evidence="4" id="KW-0509">mRNA transport</keyword>
<comment type="subcellular location">
    <subcellularLocation>
        <location evidence="1">Nucleus</location>
        <location evidence="1">Nuclear pore complex</location>
    </subcellularLocation>
</comment>
<accession>A0ABD2P4F5</accession>
<sequence length="362" mass="38683">MFNSASKPASTFTLTTSTASPAGGFSFGGGGDKTQTTKPSLFGASATPSFNLPTSSTAGLSFGATPTLSTSSTGFAAPIPSSTTNTSSTLQFSFGNTSTSTVSSFTPVVSSSGSGLGFDLKSATTSAPIGSVAAVASSSAAPKLTFPQTTTSSLASLLPSTSTTVTTSASTAQTSGNLTYNQLEDQINKWTLDLEEQGKHFINQTKQLNAWDSLLIQNGDKTKVLNDSIKRVKQQQQQLDQELDFVLAQQKELEELVGPLEKELASIPQSTDQERNRIYQLAESMDSQMKQMSEDLKGIIEHLNESNKEEDANDPVTQISRILNAHMNSLQWIDRNTAQISSYLEQISKMQDMNRRNSAIDL</sequence>
<proteinExistence type="inferred from homology"/>
<evidence type="ECO:0000256" key="9">
    <source>
        <dbReference type="SAM" id="Coils"/>
    </source>
</evidence>
<evidence type="ECO:0000256" key="5">
    <source>
        <dbReference type="ARBA" id="ARBA00022927"/>
    </source>
</evidence>
<evidence type="ECO:0000256" key="8">
    <source>
        <dbReference type="ARBA" id="ARBA00023242"/>
    </source>
</evidence>